<evidence type="ECO:0000313" key="7">
    <source>
        <dbReference type="EMBL" id="KAF8678970.1"/>
    </source>
</evidence>
<dbReference type="PANTHER" id="PTHR23423">
    <property type="entry name" value="ORGANIC SOLUTE TRANSPORTER-RELATED"/>
    <property type="match status" value="1"/>
</dbReference>
<feature type="region of interest" description="Disordered" evidence="5">
    <location>
        <begin position="469"/>
        <end position="494"/>
    </location>
</feature>
<feature type="compositionally biased region" description="Basic and acidic residues" evidence="5">
    <location>
        <begin position="382"/>
        <end position="392"/>
    </location>
</feature>
<feature type="region of interest" description="Disordered" evidence="5">
    <location>
        <begin position="654"/>
        <end position="741"/>
    </location>
</feature>
<dbReference type="Pfam" id="PF03619">
    <property type="entry name" value="Solute_trans_a"/>
    <property type="match status" value="2"/>
</dbReference>
<comment type="subcellular location">
    <subcellularLocation>
        <location evidence="1">Membrane</location>
        <topology evidence="1">Multi-pass membrane protein</topology>
    </subcellularLocation>
</comment>
<proteinExistence type="predicted"/>
<feature type="compositionally biased region" description="Low complexity" evidence="5">
    <location>
        <begin position="964"/>
        <end position="973"/>
    </location>
</feature>
<feature type="compositionally biased region" description="Basic and acidic residues" evidence="5">
    <location>
        <begin position="1119"/>
        <end position="1131"/>
    </location>
</feature>
<evidence type="ECO:0000256" key="1">
    <source>
        <dbReference type="ARBA" id="ARBA00004141"/>
    </source>
</evidence>
<dbReference type="SMART" id="SM01417">
    <property type="entry name" value="Solute_trans_a"/>
    <property type="match status" value="1"/>
</dbReference>
<evidence type="ECO:0000256" key="3">
    <source>
        <dbReference type="ARBA" id="ARBA00022989"/>
    </source>
</evidence>
<keyword evidence="3 6" id="KW-1133">Transmembrane helix</keyword>
<protein>
    <submittedName>
        <fullName evidence="7">Uncharacterized protein</fullName>
    </submittedName>
</protein>
<feature type="region of interest" description="Disordered" evidence="5">
    <location>
        <begin position="963"/>
        <end position="1007"/>
    </location>
</feature>
<evidence type="ECO:0000313" key="8">
    <source>
        <dbReference type="Proteomes" id="UP000650582"/>
    </source>
</evidence>
<organism evidence="7 8">
    <name type="scientific">Rhizoctonia solani</name>
    <dbReference type="NCBI Taxonomy" id="456999"/>
    <lineage>
        <taxon>Eukaryota</taxon>
        <taxon>Fungi</taxon>
        <taxon>Dikarya</taxon>
        <taxon>Basidiomycota</taxon>
        <taxon>Agaricomycotina</taxon>
        <taxon>Agaricomycetes</taxon>
        <taxon>Cantharellales</taxon>
        <taxon>Ceratobasidiaceae</taxon>
        <taxon>Rhizoctonia</taxon>
    </lineage>
</organism>
<gene>
    <name evidence="7" type="ORF">RHS04_05188</name>
</gene>
<evidence type="ECO:0000256" key="2">
    <source>
        <dbReference type="ARBA" id="ARBA00022692"/>
    </source>
</evidence>
<sequence>MGPCPLHRAPPAPPLIQSGQVKFQARHVGYIVSSFFTLVSVVATAWLVQKHLKWYSCKPQQRRASISILPNQPNTQTDIVRLLFMVPIYAIITLASYLSLSHATSLLLIRDAYESVVLASFFSLLLEYIAGPRHPPDPHPDKSNPKSKSKSRFRRKEKKRRDEEREHLDTESVRTQVEDDQVELLDGVETINQPLSKSERATVVHKAFYRVPMHPASHPLRTDPQNAHKPLKWIFPLGAVRARPKDGLSYLHWMKWGVLQYCIVRPGQELKPYNPLLKLFAVKAVVFLTFWQSALLSGLASLDIIKDTEYMTAEDIVVGFSALLQTFEMMCFAFLHVKAFSYIPYKRIARIRADNHVQPTLDRPQVRDPDPDMPPLLSPPTDEPRANRKPDRAVPAPPKRQFLNLVQAFMFTDTFRDLRAGVLYFFGRGASREADDMCRREERFRQVFGRERVQPSFLKVSGYKGLPQDDGRAIPGVRCSPLPTPPKEDYEDAPPMSLLRTRESEDTVRAGDYWDDTIRSNRANRTRDGQLEYLVQRLDYGYQPRAPDPPPRGAYVPKHGPGPSFAWSGDGVITPPRTPGVVSPGRAQSPRSVGFGPPLEIPGAVFPPYGSASYEPSERALGVQATGTTSTVPVSPVKAPSRRIGDVYVGGAKGAEFNSQSRPMGVYASPRPEGTSTPRLGASPTSPLSAGPRFPPRPQGGHVSPRAEGGYASSRSDTARAQRDRSQSLPLPRTTGAHISPDSAQMLAQTSPLFQRSFAPDVQAGYPLSPVSPPAQRDLNTPTTPPPRASGETRRASGCGRPLQRNSGSGAPSPRTSGYTDSSHRYSGFTIPQWALITPSHFQWPTDTTAPTRRTSAATADPPSPTRGRRMSIAEETEPPSRDDSMLARMFSSATRTTESRARDSESAGARTSMVSFRFGDNVSSTTSSDAGTNDGASIHPVRAVSFRTGAPALIRLDSRRDSISSPSLVSSSTGCRREPPSAPSSVSSRPSPVVVSHTQLPSPPEVARPLRRMSANLQLRVPQGPRVQPRTIILPAPLSPARYPHSQWRPTITRSSGLAHVSSVHGSVSHWSPIQPPSASSSESGLAGRGAGRSSAGAVASPSPEYTSLSSLSTLSNIEDRYPTTSRRDS</sequence>
<feature type="region of interest" description="Disordered" evidence="5">
    <location>
        <begin position="133"/>
        <end position="174"/>
    </location>
</feature>
<keyword evidence="2 6" id="KW-0812">Transmembrane</keyword>
<name>A0A8H7LJW3_9AGAM</name>
<dbReference type="InterPro" id="IPR005178">
    <property type="entry name" value="Ostalpha/TMEM184C"/>
</dbReference>
<dbReference type="AlphaFoldDB" id="A0A8H7LJW3"/>
<feature type="region of interest" description="Disordered" evidence="5">
    <location>
        <begin position="842"/>
        <end position="887"/>
    </location>
</feature>
<feature type="region of interest" description="Disordered" evidence="5">
    <location>
        <begin position="764"/>
        <end position="824"/>
    </location>
</feature>
<feature type="compositionally biased region" description="Low complexity" evidence="5">
    <location>
        <begin position="845"/>
        <end position="861"/>
    </location>
</feature>
<comment type="caution">
    <text evidence="7">The sequence shown here is derived from an EMBL/GenBank/DDBJ whole genome shotgun (WGS) entry which is preliminary data.</text>
</comment>
<feature type="region of interest" description="Disordered" evidence="5">
    <location>
        <begin position="359"/>
        <end position="397"/>
    </location>
</feature>
<dbReference type="EMBL" id="JACYCC010000038">
    <property type="protein sequence ID" value="KAF8678970.1"/>
    <property type="molecule type" value="Genomic_DNA"/>
</dbReference>
<evidence type="ECO:0000256" key="6">
    <source>
        <dbReference type="SAM" id="Phobius"/>
    </source>
</evidence>
<accession>A0A8H7LJW3</accession>
<feature type="compositionally biased region" description="Low complexity" evidence="5">
    <location>
        <begin position="1068"/>
        <end position="1117"/>
    </location>
</feature>
<feature type="compositionally biased region" description="Basic and acidic residues" evidence="5">
    <location>
        <begin position="134"/>
        <end position="144"/>
    </location>
</feature>
<dbReference type="GO" id="GO:0016020">
    <property type="term" value="C:membrane"/>
    <property type="evidence" value="ECO:0007669"/>
    <property type="project" value="UniProtKB-SubCell"/>
</dbReference>
<feature type="compositionally biased region" description="Polar residues" evidence="5">
    <location>
        <begin position="674"/>
        <end position="688"/>
    </location>
</feature>
<dbReference type="Proteomes" id="UP000650582">
    <property type="component" value="Unassembled WGS sequence"/>
</dbReference>
<keyword evidence="4 6" id="KW-0472">Membrane</keyword>
<reference evidence="7" key="1">
    <citation type="submission" date="2020-09" db="EMBL/GenBank/DDBJ databases">
        <title>Comparative genome analyses of four rice-infecting Rhizoctonia solani isolates reveal extensive enrichment of homogalacturonan modification genes.</title>
        <authorList>
            <person name="Lee D.-Y."/>
            <person name="Jeon J."/>
            <person name="Kim K.-T."/>
            <person name="Cheong K."/>
            <person name="Song H."/>
            <person name="Choi G."/>
            <person name="Ko J."/>
            <person name="Opiyo S.O."/>
            <person name="Zuo S."/>
            <person name="Madhav S."/>
            <person name="Lee Y.-H."/>
            <person name="Wang G.-L."/>
        </authorList>
    </citation>
    <scope>NUCLEOTIDE SEQUENCE</scope>
    <source>
        <strain evidence="7">AG1-IA YN-7</strain>
    </source>
</reference>
<evidence type="ECO:0000256" key="4">
    <source>
        <dbReference type="ARBA" id="ARBA00023136"/>
    </source>
</evidence>
<feature type="compositionally biased region" description="Basic and acidic residues" evidence="5">
    <location>
        <begin position="717"/>
        <end position="726"/>
    </location>
</feature>
<feature type="compositionally biased region" description="Basic and acidic residues" evidence="5">
    <location>
        <begin position="160"/>
        <end position="172"/>
    </location>
</feature>
<evidence type="ECO:0000256" key="5">
    <source>
        <dbReference type="SAM" id="MobiDB-lite"/>
    </source>
</evidence>
<feature type="compositionally biased region" description="Polar residues" evidence="5">
    <location>
        <begin position="804"/>
        <end position="821"/>
    </location>
</feature>
<feature type="compositionally biased region" description="Low complexity" evidence="5">
    <location>
        <begin position="984"/>
        <end position="997"/>
    </location>
</feature>
<feature type="compositionally biased region" description="Basic residues" evidence="5">
    <location>
        <begin position="145"/>
        <end position="159"/>
    </location>
</feature>
<feature type="region of interest" description="Disordered" evidence="5">
    <location>
        <begin position="1068"/>
        <end position="1131"/>
    </location>
</feature>
<feature type="transmembrane region" description="Helical" evidence="6">
    <location>
        <begin position="79"/>
        <end position="100"/>
    </location>
</feature>
<feature type="transmembrane region" description="Helical" evidence="6">
    <location>
        <begin position="28"/>
        <end position="48"/>
    </location>
</feature>